<feature type="binding site" evidence="10">
    <location>
        <position position="22"/>
    </location>
    <ligand>
        <name>(6S)-5-formyl-5,6,7,8-tetrahydrofolate</name>
        <dbReference type="ChEBI" id="CHEBI:57457"/>
    </ligand>
</feature>
<dbReference type="GO" id="GO:0005829">
    <property type="term" value="C:cytosol"/>
    <property type="evidence" value="ECO:0007669"/>
    <property type="project" value="TreeGrafter"/>
</dbReference>
<dbReference type="InterPro" id="IPR031168">
    <property type="entry name" value="G_TrmE"/>
</dbReference>
<name>N2AYB7_9FIRM</name>
<dbReference type="FunFam" id="3.40.50.300:FF:000494">
    <property type="entry name" value="tRNA modification GTPase MnmE"/>
    <property type="match status" value="1"/>
</dbReference>
<keyword evidence="7 10" id="KW-0460">Magnesium</keyword>
<feature type="binding site" evidence="10">
    <location>
        <position position="249"/>
    </location>
    <ligand>
        <name>K(+)</name>
        <dbReference type="ChEBI" id="CHEBI:29103"/>
    </ligand>
</feature>
<feature type="binding site" evidence="10">
    <location>
        <begin position="230"/>
        <end position="235"/>
    </location>
    <ligand>
        <name>GTP</name>
        <dbReference type="ChEBI" id="CHEBI:37565"/>
    </ligand>
</feature>
<dbReference type="PRINTS" id="PR00326">
    <property type="entry name" value="GTP1OBG"/>
</dbReference>
<gene>
    <name evidence="10" type="primary">mnmE</name>
    <name evidence="10" type="synonym">trmE</name>
    <name evidence="13" type="ORF">C823_01381</name>
</gene>
<accession>N2AYB7</accession>
<feature type="binding site" evidence="10">
    <location>
        <position position="251"/>
    </location>
    <ligand>
        <name>K(+)</name>
        <dbReference type="ChEBI" id="CHEBI:29103"/>
    </ligand>
</feature>
<feature type="binding site" evidence="10">
    <location>
        <position position="255"/>
    </location>
    <ligand>
        <name>Mg(2+)</name>
        <dbReference type="ChEBI" id="CHEBI:18420"/>
    </ligand>
</feature>
<keyword evidence="3 10" id="KW-0819">tRNA processing</keyword>
<evidence type="ECO:0000256" key="9">
    <source>
        <dbReference type="ARBA" id="ARBA00023134"/>
    </source>
</evidence>
<dbReference type="GO" id="GO:0002098">
    <property type="term" value="P:tRNA wobble uridine modification"/>
    <property type="evidence" value="ECO:0007669"/>
    <property type="project" value="TreeGrafter"/>
</dbReference>
<keyword evidence="2 10" id="KW-0963">Cytoplasm</keyword>
<dbReference type="FunFam" id="3.30.1360.120:FF:000003">
    <property type="entry name" value="tRNA modification GTPase MnmE"/>
    <property type="match status" value="1"/>
</dbReference>
<keyword evidence="9 10" id="KW-0342">GTP-binding</keyword>
<dbReference type="InterPro" id="IPR025867">
    <property type="entry name" value="MnmE_helical"/>
</dbReference>
<feature type="binding site" evidence="10">
    <location>
        <begin position="249"/>
        <end position="255"/>
    </location>
    <ligand>
        <name>GTP</name>
        <dbReference type="ChEBI" id="CHEBI:37565"/>
    </ligand>
</feature>
<dbReference type="OrthoDB" id="9805918at2"/>
<dbReference type="GO" id="GO:0005525">
    <property type="term" value="F:GTP binding"/>
    <property type="evidence" value="ECO:0007669"/>
    <property type="project" value="UniProtKB-UniRule"/>
</dbReference>
<dbReference type="Gene3D" id="1.20.120.430">
    <property type="entry name" value="tRNA modification GTPase MnmE domain 2"/>
    <property type="match status" value="1"/>
</dbReference>
<dbReference type="CDD" id="cd04164">
    <property type="entry name" value="trmE"/>
    <property type="match status" value="1"/>
</dbReference>
<comment type="caution">
    <text evidence="10">Lacks conserved residue(s) required for the propagation of feature annotation.</text>
</comment>
<evidence type="ECO:0000256" key="3">
    <source>
        <dbReference type="ARBA" id="ARBA00022694"/>
    </source>
</evidence>
<comment type="function">
    <text evidence="10">Exhibits a very high intrinsic GTPase hydrolysis rate. Involved in the addition of a carboxymethylaminomethyl (cmnm) group at the wobble position (U34) of certain tRNAs, forming tRNA-cmnm(5)s(2)U34.</text>
</comment>
<evidence type="ECO:0000256" key="1">
    <source>
        <dbReference type="ARBA" id="ARBA00011043"/>
    </source>
</evidence>
<evidence type="ECO:0000256" key="5">
    <source>
        <dbReference type="ARBA" id="ARBA00022741"/>
    </source>
</evidence>
<dbReference type="InterPro" id="IPR005225">
    <property type="entry name" value="Small_GTP-bd"/>
</dbReference>
<feature type="binding site" evidence="10">
    <location>
        <position position="85"/>
    </location>
    <ligand>
        <name>(6S)-5-formyl-5,6,7,8-tetrahydrofolate</name>
        <dbReference type="ChEBI" id="CHEBI:57457"/>
    </ligand>
</feature>
<evidence type="ECO:0000256" key="2">
    <source>
        <dbReference type="ARBA" id="ARBA00022490"/>
    </source>
</evidence>
<protein>
    <recommendedName>
        <fullName evidence="10">tRNA modification GTPase MnmE</fullName>
        <ecNumber evidence="10">3.6.-.-</ecNumber>
    </recommendedName>
</protein>
<dbReference type="InterPro" id="IPR004520">
    <property type="entry name" value="GTPase_MnmE"/>
</dbReference>
<evidence type="ECO:0000256" key="7">
    <source>
        <dbReference type="ARBA" id="ARBA00022842"/>
    </source>
</evidence>
<dbReference type="Gene3D" id="3.30.1360.120">
    <property type="entry name" value="Probable tRNA modification gtpase trme, domain 1"/>
    <property type="match status" value="1"/>
</dbReference>
<evidence type="ECO:0000256" key="8">
    <source>
        <dbReference type="ARBA" id="ARBA00022958"/>
    </source>
</evidence>
<keyword evidence="6 10" id="KW-0378">Hydrolase</keyword>
<dbReference type="NCBIfam" id="TIGR00231">
    <property type="entry name" value="small_GTP"/>
    <property type="match status" value="1"/>
</dbReference>
<feature type="binding site" evidence="10">
    <location>
        <position position="230"/>
    </location>
    <ligand>
        <name>K(+)</name>
        <dbReference type="ChEBI" id="CHEBI:29103"/>
    </ligand>
</feature>
<comment type="similarity">
    <text evidence="1 10 11">Belongs to the TRAFAC class TrmE-Era-EngA-EngB-Septin-like GTPase superfamily. TrmE GTPase family.</text>
</comment>
<evidence type="ECO:0000256" key="11">
    <source>
        <dbReference type="RuleBase" id="RU003313"/>
    </source>
</evidence>
<dbReference type="GO" id="GO:0046872">
    <property type="term" value="F:metal ion binding"/>
    <property type="evidence" value="ECO:0007669"/>
    <property type="project" value="UniProtKB-KW"/>
</dbReference>
<feature type="binding site" evidence="10">
    <location>
        <position position="124"/>
    </location>
    <ligand>
        <name>(6S)-5-formyl-5,6,7,8-tetrahydrofolate</name>
        <dbReference type="ChEBI" id="CHEBI:57457"/>
    </ligand>
</feature>
<dbReference type="InterPro" id="IPR027417">
    <property type="entry name" value="P-loop_NTPase"/>
</dbReference>
<feature type="domain" description="TrmE-type G" evidence="12">
    <location>
        <begin position="220"/>
        <end position="380"/>
    </location>
</feature>
<dbReference type="AlphaFoldDB" id="N2AYB7"/>
<proteinExistence type="inferred from homology"/>
<dbReference type="InterPro" id="IPR027266">
    <property type="entry name" value="TrmE/GcvT-like"/>
</dbReference>
<feature type="binding site" evidence="10">
    <location>
        <position position="254"/>
    </location>
    <ligand>
        <name>K(+)</name>
        <dbReference type="ChEBI" id="CHEBI:29103"/>
    </ligand>
</feature>
<keyword evidence="8 10" id="KW-0630">Potassium</keyword>
<sequence>MNTDTIAAIATAMANSGIGIIRMSGNAAIEIADKVFRSKSNQSLKDCKSHTIHYGYIMNEDEVVDEVLVMIMKAPNSYTRENTIEINCHGGVLVMQKILETVMKYGARPAEPGEFTKRAFLNGRIDLAQAESVIDIINSKNDFALKSSISQLRGKISDKIANLRKIIIHETAYIESAVDDPEHYTLDGYAEHLNEVILNLQNEFQRLLDTADQGRILQEGIHTVIVGKPNVGKSSVLNVLVGSERAIVTDVAGTTRDILEEQVNLNGIMLNVIDTAGIHETEDIVEKIGVDKAKQYLENADLVLYVLDSSQEMSKEDYKIAEMIRGKNVIILLNKSDLEQKAEREEFDQLSQLSDHIVLISAKEGNGIDDLTKIIYNMFLNGNITFNDELVITNIRHKNALSETMESLHYVEESIQNQMPEDFYSIDLMHAYETLGTIIGESVEDDLADEIFAKFCMGK</sequence>
<dbReference type="InterPro" id="IPR018948">
    <property type="entry name" value="GTP-bd_TrmE_N"/>
</dbReference>
<keyword evidence="5 10" id="KW-0547">Nucleotide-binding</keyword>
<keyword evidence="4 10" id="KW-0479">Metal-binding</keyword>
<dbReference type="NCBIfam" id="TIGR00450">
    <property type="entry name" value="mnmE_trmE_thdF"/>
    <property type="match status" value="1"/>
</dbReference>
<reference evidence="13 14" key="1">
    <citation type="journal article" date="2014" name="Genome Announc.">
        <title>Draft genome sequences of the altered schaedler flora, a defined bacterial community from gnotobiotic mice.</title>
        <authorList>
            <person name="Wannemuehler M.J."/>
            <person name="Overstreet A.M."/>
            <person name="Ward D.V."/>
            <person name="Phillips G.J."/>
        </authorList>
    </citation>
    <scope>NUCLEOTIDE SEQUENCE [LARGE SCALE GENOMIC DNA]</scope>
    <source>
        <strain evidence="13 14">ASF492</strain>
    </source>
</reference>
<feature type="binding site" evidence="10">
    <location>
        <position position="459"/>
    </location>
    <ligand>
        <name>(6S)-5-formyl-5,6,7,8-tetrahydrofolate</name>
        <dbReference type="ChEBI" id="CHEBI:57457"/>
    </ligand>
</feature>
<dbReference type="PANTHER" id="PTHR42714:SF2">
    <property type="entry name" value="TRNA MODIFICATION GTPASE GTPBP3, MITOCHONDRIAL"/>
    <property type="match status" value="1"/>
</dbReference>
<dbReference type="HAMAP" id="MF_00379">
    <property type="entry name" value="GTPase_MnmE"/>
    <property type="match status" value="1"/>
</dbReference>
<dbReference type="Pfam" id="PF12631">
    <property type="entry name" value="MnmE_helical"/>
    <property type="match status" value="1"/>
</dbReference>
<comment type="subunit">
    <text evidence="10">Homodimer. Heterotetramer of two MnmE and two MnmG subunits.</text>
</comment>
<dbReference type="HOGENOM" id="CLU_019624_4_1_9"/>
<evidence type="ECO:0000259" key="12">
    <source>
        <dbReference type="PROSITE" id="PS51709"/>
    </source>
</evidence>
<dbReference type="GO" id="GO:0042802">
    <property type="term" value="F:identical protein binding"/>
    <property type="evidence" value="ECO:0007669"/>
    <property type="project" value="UniProtKB-ARBA"/>
</dbReference>
<dbReference type="eggNOG" id="COG0486">
    <property type="taxonomic scope" value="Bacteria"/>
</dbReference>
<comment type="cofactor">
    <cofactor evidence="10">
        <name>K(+)</name>
        <dbReference type="ChEBI" id="CHEBI:29103"/>
    </cofactor>
    <text evidence="10">Binds 1 potassium ion per subunit.</text>
</comment>
<dbReference type="PANTHER" id="PTHR42714">
    <property type="entry name" value="TRNA MODIFICATION GTPASE GTPBP3"/>
    <property type="match status" value="1"/>
</dbReference>
<dbReference type="SUPFAM" id="SSF52540">
    <property type="entry name" value="P-loop containing nucleoside triphosphate hydrolases"/>
    <property type="match status" value="1"/>
</dbReference>
<dbReference type="EC" id="3.6.-.-" evidence="10"/>
<comment type="caution">
    <text evidence="13">The sequence shown here is derived from an EMBL/GenBank/DDBJ whole genome shotgun (WGS) entry which is preliminary data.</text>
</comment>
<evidence type="ECO:0000256" key="4">
    <source>
        <dbReference type="ARBA" id="ARBA00022723"/>
    </source>
</evidence>
<dbReference type="EMBL" id="AQFT01000040">
    <property type="protein sequence ID" value="EMZ33111.1"/>
    <property type="molecule type" value="Genomic_DNA"/>
</dbReference>
<dbReference type="STRING" id="1235802.C823_01381"/>
<feature type="binding site" evidence="10">
    <location>
        <position position="234"/>
    </location>
    <ligand>
        <name>Mg(2+)</name>
        <dbReference type="ChEBI" id="CHEBI:18420"/>
    </ligand>
</feature>
<dbReference type="PROSITE" id="PS51709">
    <property type="entry name" value="G_TRME"/>
    <property type="match status" value="1"/>
</dbReference>
<dbReference type="GO" id="GO:0003924">
    <property type="term" value="F:GTPase activity"/>
    <property type="evidence" value="ECO:0007669"/>
    <property type="project" value="UniProtKB-UniRule"/>
</dbReference>
<evidence type="ECO:0000313" key="13">
    <source>
        <dbReference type="EMBL" id="EMZ33111.1"/>
    </source>
</evidence>
<keyword evidence="14" id="KW-1185">Reference proteome</keyword>
<dbReference type="PATRIC" id="fig|1235802.3.peg.1465"/>
<dbReference type="Pfam" id="PF10396">
    <property type="entry name" value="TrmE_N"/>
    <property type="match status" value="1"/>
</dbReference>
<dbReference type="Proteomes" id="UP000012589">
    <property type="component" value="Unassembled WGS sequence"/>
</dbReference>
<comment type="subcellular location">
    <subcellularLocation>
        <location evidence="10">Cytoplasm</location>
    </subcellularLocation>
</comment>
<feature type="binding site" evidence="10">
    <location>
        <begin position="274"/>
        <end position="277"/>
    </location>
    <ligand>
        <name>GTP</name>
        <dbReference type="ChEBI" id="CHEBI:37565"/>
    </ligand>
</feature>
<organism evidence="13 14">
    <name type="scientific">Eubacterium plexicaudatum ASF492</name>
    <dbReference type="NCBI Taxonomy" id="1235802"/>
    <lineage>
        <taxon>Bacteria</taxon>
        <taxon>Bacillati</taxon>
        <taxon>Bacillota</taxon>
        <taxon>Clostridia</taxon>
        <taxon>Eubacteriales</taxon>
        <taxon>Eubacteriaceae</taxon>
        <taxon>Eubacterium</taxon>
    </lineage>
</organism>
<dbReference type="CDD" id="cd14858">
    <property type="entry name" value="TrmE_N"/>
    <property type="match status" value="1"/>
</dbReference>
<dbReference type="InterPro" id="IPR027368">
    <property type="entry name" value="MnmE_dom2"/>
</dbReference>
<evidence type="ECO:0000256" key="6">
    <source>
        <dbReference type="ARBA" id="ARBA00022801"/>
    </source>
</evidence>
<evidence type="ECO:0000256" key="10">
    <source>
        <dbReference type="HAMAP-Rule" id="MF_00379"/>
    </source>
</evidence>
<dbReference type="Gene3D" id="3.40.50.300">
    <property type="entry name" value="P-loop containing nucleotide triphosphate hydrolases"/>
    <property type="match status" value="1"/>
</dbReference>
<dbReference type="InterPro" id="IPR006073">
    <property type="entry name" value="GTP-bd"/>
</dbReference>
<evidence type="ECO:0000313" key="14">
    <source>
        <dbReference type="Proteomes" id="UP000012589"/>
    </source>
</evidence>
<dbReference type="GO" id="GO:0030488">
    <property type="term" value="P:tRNA methylation"/>
    <property type="evidence" value="ECO:0007669"/>
    <property type="project" value="TreeGrafter"/>
</dbReference>
<dbReference type="Pfam" id="PF01926">
    <property type="entry name" value="MMR_HSR1"/>
    <property type="match status" value="1"/>
</dbReference>